<proteinExistence type="predicted"/>
<dbReference type="InterPro" id="IPR009061">
    <property type="entry name" value="DNA-bd_dom_put_sf"/>
</dbReference>
<dbReference type="InterPro" id="IPR041657">
    <property type="entry name" value="HTH_17"/>
</dbReference>
<comment type="caution">
    <text evidence="2">The sequence shown here is derived from an EMBL/GenBank/DDBJ whole genome shotgun (WGS) entry which is preliminary data.</text>
</comment>
<evidence type="ECO:0000313" key="2">
    <source>
        <dbReference type="EMBL" id="GAA0945163.1"/>
    </source>
</evidence>
<evidence type="ECO:0000313" key="3">
    <source>
        <dbReference type="Proteomes" id="UP001499967"/>
    </source>
</evidence>
<reference evidence="2 3" key="1">
    <citation type="journal article" date="2019" name="Int. J. Syst. Evol. Microbiol.">
        <title>The Global Catalogue of Microorganisms (GCM) 10K type strain sequencing project: providing services to taxonomists for standard genome sequencing and annotation.</title>
        <authorList>
            <consortium name="The Broad Institute Genomics Platform"/>
            <consortium name="The Broad Institute Genome Sequencing Center for Infectious Disease"/>
            <person name="Wu L."/>
            <person name="Ma J."/>
        </authorList>
    </citation>
    <scope>NUCLEOTIDE SEQUENCE [LARGE SCALE GENOMIC DNA]</scope>
    <source>
        <strain evidence="2 3">JCM 11117</strain>
    </source>
</reference>
<name>A0ABN1QP89_9PSEU</name>
<evidence type="ECO:0000259" key="1">
    <source>
        <dbReference type="Pfam" id="PF12728"/>
    </source>
</evidence>
<protein>
    <recommendedName>
        <fullName evidence="1">Helix-turn-helix domain-containing protein</fullName>
    </recommendedName>
</protein>
<organism evidence="2 3">
    <name type="scientific">Pseudonocardia zijingensis</name>
    <dbReference type="NCBI Taxonomy" id="153376"/>
    <lineage>
        <taxon>Bacteria</taxon>
        <taxon>Bacillati</taxon>
        <taxon>Actinomycetota</taxon>
        <taxon>Actinomycetes</taxon>
        <taxon>Pseudonocardiales</taxon>
        <taxon>Pseudonocardiaceae</taxon>
        <taxon>Pseudonocardia</taxon>
    </lineage>
</organism>
<sequence>MGSAERLVSTGEAARALGVSASSLARWAKEGRVTPALVTPGGDKRPGQYRWLVSDLREQLLRARPE</sequence>
<dbReference type="EMBL" id="BAAAHP010000117">
    <property type="protein sequence ID" value="GAA0945163.1"/>
    <property type="molecule type" value="Genomic_DNA"/>
</dbReference>
<dbReference type="SUPFAM" id="SSF46955">
    <property type="entry name" value="Putative DNA-binding domain"/>
    <property type="match status" value="1"/>
</dbReference>
<keyword evidence="3" id="KW-1185">Reference proteome</keyword>
<dbReference type="Pfam" id="PF12728">
    <property type="entry name" value="HTH_17"/>
    <property type="match status" value="1"/>
</dbReference>
<dbReference type="Proteomes" id="UP001499967">
    <property type="component" value="Unassembled WGS sequence"/>
</dbReference>
<dbReference type="RefSeq" id="WP_094922778.1">
    <property type="nucleotide sequence ID" value="NZ_BAAAHP010000117.1"/>
</dbReference>
<accession>A0ABN1QP89</accession>
<dbReference type="Gene3D" id="1.10.1660.10">
    <property type="match status" value="1"/>
</dbReference>
<gene>
    <name evidence="2" type="ORF">GCM10009559_43170</name>
</gene>
<feature type="domain" description="Helix-turn-helix" evidence="1">
    <location>
        <begin position="8"/>
        <end position="58"/>
    </location>
</feature>